<feature type="transmembrane region" description="Helical" evidence="1">
    <location>
        <begin position="234"/>
        <end position="254"/>
    </location>
</feature>
<dbReference type="InterPro" id="IPR029044">
    <property type="entry name" value="Nucleotide-diphossugar_trans"/>
</dbReference>
<dbReference type="OrthoDB" id="8477220at2"/>
<keyword evidence="1" id="KW-1133">Transmembrane helix</keyword>
<reference evidence="2 3" key="1">
    <citation type="submission" date="2018-12" db="EMBL/GenBank/DDBJ databases">
        <title>Sphingomonas sp. HMF7854 Genome sequencing and assembly.</title>
        <authorList>
            <person name="Cha I."/>
            <person name="Kang H."/>
            <person name="Kim H."/>
            <person name="Kang J."/>
            <person name="Joh K."/>
        </authorList>
    </citation>
    <scope>NUCLEOTIDE SEQUENCE [LARGE SCALE GENOMIC DNA]</scope>
    <source>
        <strain evidence="2 3">HMF7854</strain>
    </source>
</reference>
<gene>
    <name evidence="2" type="ORF">HMF7854_09055</name>
</gene>
<sequence length="393" mass="42290">MAPGALIAAYQEDDLGGLRALLPLAGRTLVEYQARCVAAAGCTPIVLLVERIPAELAAAVERLRGEGIAVTPVTDGNEAASRFEAGALVLNVADGLAPDIRLVERIAAADSAVVAVVPDDELHERFERIDGETRWAGLSLVTGQTLGSTASMLGDWDLQSTLLRRTIQAGAARIPAGVSEPLLAERPGDLATFQRRLLLASRGVRRDWTSRFLLPIVEEFATEKLMERSVPPDWLLAGAVGLLGIAAVCLSRGWLLAAAVLLLLSLPLDLVAERLAVLRLKPLRRNLLTRRLLWPLIGIALLFAGWWASRHGSGWGAMATALTATGFAEAQRVERGLDDLPADGWLFSRRNAILLSLPLLVAQAPATLVSMLALYAAISFFFVQHLRHSIIRD</sequence>
<proteinExistence type="predicted"/>
<keyword evidence="1" id="KW-0472">Membrane</keyword>
<dbReference type="AlphaFoldDB" id="A0A429VAK0"/>
<dbReference type="Proteomes" id="UP000274661">
    <property type="component" value="Unassembled WGS sequence"/>
</dbReference>
<evidence type="ECO:0000256" key="1">
    <source>
        <dbReference type="SAM" id="Phobius"/>
    </source>
</evidence>
<feature type="transmembrane region" description="Helical" evidence="1">
    <location>
        <begin position="353"/>
        <end position="383"/>
    </location>
</feature>
<organism evidence="2 3">
    <name type="scientific">Sphingomonas ginkgonis</name>
    <dbReference type="NCBI Taxonomy" id="2315330"/>
    <lineage>
        <taxon>Bacteria</taxon>
        <taxon>Pseudomonadati</taxon>
        <taxon>Pseudomonadota</taxon>
        <taxon>Alphaproteobacteria</taxon>
        <taxon>Sphingomonadales</taxon>
        <taxon>Sphingomonadaceae</taxon>
        <taxon>Sphingomonas</taxon>
    </lineage>
</organism>
<comment type="caution">
    <text evidence="2">The sequence shown here is derived from an EMBL/GenBank/DDBJ whole genome shotgun (WGS) entry which is preliminary data.</text>
</comment>
<protein>
    <submittedName>
        <fullName evidence="2">Uncharacterized protein</fullName>
    </submittedName>
</protein>
<dbReference type="RefSeq" id="WP_126718798.1">
    <property type="nucleotide sequence ID" value="NZ_RWJF01000001.1"/>
</dbReference>
<feature type="transmembrane region" description="Helical" evidence="1">
    <location>
        <begin position="292"/>
        <end position="309"/>
    </location>
</feature>
<accession>A0A429VAK0</accession>
<keyword evidence="1" id="KW-0812">Transmembrane</keyword>
<dbReference type="EMBL" id="RWJF01000001">
    <property type="protein sequence ID" value="RST30964.1"/>
    <property type="molecule type" value="Genomic_DNA"/>
</dbReference>
<name>A0A429VAK0_9SPHN</name>
<evidence type="ECO:0000313" key="3">
    <source>
        <dbReference type="Proteomes" id="UP000274661"/>
    </source>
</evidence>
<evidence type="ECO:0000313" key="2">
    <source>
        <dbReference type="EMBL" id="RST30964.1"/>
    </source>
</evidence>
<dbReference type="SUPFAM" id="SSF53448">
    <property type="entry name" value="Nucleotide-diphospho-sugar transferases"/>
    <property type="match status" value="1"/>
</dbReference>
<keyword evidence="3" id="KW-1185">Reference proteome</keyword>